<evidence type="ECO:0000313" key="1">
    <source>
        <dbReference type="EMBL" id="PIT67981.1"/>
    </source>
</evidence>
<comment type="caution">
    <text evidence="1">The sequence shown here is derived from an EMBL/GenBank/DDBJ whole genome shotgun (WGS) entry which is preliminary data.</text>
</comment>
<organism evidence="1 2">
    <name type="scientific">Bartonella tribocorum</name>
    <dbReference type="NCBI Taxonomy" id="85701"/>
    <lineage>
        <taxon>Bacteria</taxon>
        <taxon>Pseudomonadati</taxon>
        <taxon>Pseudomonadota</taxon>
        <taxon>Alphaproteobacteria</taxon>
        <taxon>Hyphomicrobiales</taxon>
        <taxon>Bartonellaceae</taxon>
        <taxon>Bartonella</taxon>
    </lineage>
</organism>
<dbReference type="EMBL" id="NJPP01000056">
    <property type="protein sequence ID" value="PIT67981.1"/>
    <property type="molecule type" value="Genomic_DNA"/>
</dbReference>
<proteinExistence type="predicted"/>
<dbReference type="AlphaFoldDB" id="A0A2N9Y8E8"/>
<dbReference type="Proteomes" id="UP000230791">
    <property type="component" value="Unassembled WGS sequence"/>
</dbReference>
<sequence>MSATAENIGMIFEKSKNNKTSEINLTNTKLHIKNGTGINSNASIGKANLRNSEIHADVLLATKDSTKKNNFIFTLNADHSILEGKANIVPKRNVHFNLKNSTQWILKTSKQEKDTDGKLLDIAQRARSDISVLNLENSSIFYTKPIEDHYHTLHIGSGKPNTKAVYNAKGNAQISFNTLWSNRAPTAEKNRSSSDLW</sequence>
<accession>A0A2N9Y8E8</accession>
<name>A0A2N9Y8E8_9HYPH</name>
<protein>
    <submittedName>
        <fullName evidence="1">Uncharacterized protein</fullName>
    </submittedName>
</protein>
<gene>
    <name evidence="1" type="ORF">CEV08_08900</name>
</gene>
<dbReference type="Gene3D" id="2.160.20.20">
    <property type="match status" value="1"/>
</dbReference>
<reference evidence="1 2" key="1">
    <citation type="submission" date="2017-06" db="EMBL/GenBank/DDBJ databases">
        <title>Draft genome of Bartonella tribocorum C635.</title>
        <authorList>
            <person name="Hadjadj L."/>
            <person name="Jiyipong T."/>
            <person name="Diene S.M."/>
            <person name="Morand S."/>
            <person name="Rolain J.-M."/>
        </authorList>
    </citation>
    <scope>NUCLEOTIDE SEQUENCE [LARGE SCALE GENOMIC DNA]</scope>
    <source>
        <strain evidence="1 2">C635</strain>
    </source>
</reference>
<evidence type="ECO:0000313" key="2">
    <source>
        <dbReference type="Proteomes" id="UP000230791"/>
    </source>
</evidence>
<dbReference type="InterPro" id="IPR012332">
    <property type="entry name" value="Autotransporter_pectin_lyase_C"/>
</dbReference>